<keyword evidence="2" id="KW-1185">Reference proteome</keyword>
<evidence type="ECO:0000313" key="2">
    <source>
        <dbReference type="Proteomes" id="UP001239111"/>
    </source>
</evidence>
<accession>A0ACC2NNU7</accession>
<dbReference type="EMBL" id="CM056743">
    <property type="protein sequence ID" value="KAJ8671989.1"/>
    <property type="molecule type" value="Genomic_DNA"/>
</dbReference>
<reference evidence="1" key="1">
    <citation type="submission" date="2023-04" db="EMBL/GenBank/DDBJ databases">
        <title>A chromosome-level genome assembly of the parasitoid wasp Eretmocerus hayati.</title>
        <authorList>
            <person name="Zhong Y."/>
            <person name="Liu S."/>
            <person name="Liu Y."/>
        </authorList>
    </citation>
    <scope>NUCLEOTIDE SEQUENCE</scope>
    <source>
        <strain evidence="1">ZJU_SS_LIU_2023</strain>
    </source>
</reference>
<dbReference type="Proteomes" id="UP001239111">
    <property type="component" value="Chromosome 3"/>
</dbReference>
<protein>
    <submittedName>
        <fullName evidence="1">Uncharacterized protein</fullName>
    </submittedName>
</protein>
<gene>
    <name evidence="1" type="ORF">QAD02_003248</name>
</gene>
<evidence type="ECO:0000313" key="1">
    <source>
        <dbReference type="EMBL" id="KAJ8671989.1"/>
    </source>
</evidence>
<sequence>MIHEQHIADGNVSISNELYDVPPNSLNTVVNSSSNHGGVLELTSNTNPHISLVSSESRLNVDLGKITTDAGSSPQEFLTFEHQQGRSERNPNSPPAVHEQYRNSNERVTNANLILSRDCNSLQSDVSNTSVRPAVIGSQSADAFALTHKATSTRNESDNAYFENGGARESYNHRDVFDSFVYSTEIPVTNHETKSVNSDSQRFDTSRLGEISIMDDVNEPSPPHLSLSVEGSYCENEGASNSNCEALSFCELKIVQCDDDPQSVSEKSHVTDDTRNSDSSLSSSVERSAFPQAGTSTDQESSSGGDALPRKNEKKKKKARSRRTNCQRYGCCKPRATPKQHSHTHSKASSQSNVDKENSTGDSCDDRRTSSSTSQDSSEESTNSQNDNSSDSSIDGSSEKSLFLTILFYLLFLFNFRKFFSCPNGSSDECSRRFQKKRWSRAFRLLAKRSRKFGSKSRGRIKYSQCTEERARKLCDSIFKNKINGHRIVDFDHVLLETCKILDEHNGRRCKSSDWEFTGENCYHSPCEASDWQFHGESNYHGALRSLLKCRCKKCGECRGIWTSPATDDVLDLNKSAVLSVSAGGLGYAEANTLFASMNVKFMGEKSFKRHLNSLVPLLEQISEKSMLEAGEEEARLAKEAGDIDPTSGLPFTTVIVDGCWLKRSYGNQYNSLSGSGIIIGKRTGKVLYAGVRNKYCCACFRAMRNGQKAKEHDCKHNFSMKKPSTLMESEALLEGFKESVETHGLIYNKFIGDGDSNFYKILKSANPYGEWNIMPKKIECTNHLLRNFCKKIDKISKLKPTKGRKKYYYEAREVISKKVMTLRQALVGAIDRLRSTTELSSQQKVKRLKLEIENIPYHVFGDHRGCRKYKFACDALLPSAKKSINYVPYFKAYGLFRPLLLPVQKLTLDAESLLEKESNNLAENFNNVVCRYVGGKRVNYALSNQYNARISISVIQFNTHEALTYIFSNLGKKSLNA</sequence>
<name>A0ACC2NNU7_9HYME</name>
<proteinExistence type="predicted"/>
<comment type="caution">
    <text evidence="1">The sequence shown here is derived from an EMBL/GenBank/DDBJ whole genome shotgun (WGS) entry which is preliminary data.</text>
</comment>
<organism evidence="1 2">
    <name type="scientific">Eretmocerus hayati</name>
    <dbReference type="NCBI Taxonomy" id="131215"/>
    <lineage>
        <taxon>Eukaryota</taxon>
        <taxon>Metazoa</taxon>
        <taxon>Ecdysozoa</taxon>
        <taxon>Arthropoda</taxon>
        <taxon>Hexapoda</taxon>
        <taxon>Insecta</taxon>
        <taxon>Pterygota</taxon>
        <taxon>Neoptera</taxon>
        <taxon>Endopterygota</taxon>
        <taxon>Hymenoptera</taxon>
        <taxon>Apocrita</taxon>
        <taxon>Proctotrupomorpha</taxon>
        <taxon>Chalcidoidea</taxon>
        <taxon>Aphelinidae</taxon>
        <taxon>Aphelininae</taxon>
        <taxon>Eretmocerus</taxon>
    </lineage>
</organism>